<dbReference type="EMBL" id="OIVN01001629">
    <property type="protein sequence ID" value="SPC96032.1"/>
    <property type="molecule type" value="Genomic_DNA"/>
</dbReference>
<feature type="compositionally biased region" description="Pro residues" evidence="2">
    <location>
        <begin position="489"/>
        <end position="503"/>
    </location>
</feature>
<evidence type="ECO:0000256" key="1">
    <source>
        <dbReference type="SAM" id="Coils"/>
    </source>
</evidence>
<evidence type="ECO:0000313" key="3">
    <source>
        <dbReference type="EMBL" id="SPC96032.1"/>
    </source>
</evidence>
<dbReference type="PANTHER" id="PTHR31099">
    <property type="entry name" value="OS06G0165300 PROTEIN"/>
    <property type="match status" value="1"/>
</dbReference>
<sequence>MDSILLIRISTCRLASDQPEIELLRKSLSELGEIELFNIEFLKDLKSIAYYPIAFNEHGRPYDAFSDGRPETKNNSDDGRKISVGCRPIFLRCLCQRFCGEWLTMCREAESGGRVLDLGDFVSPDSVLRRLSEELFDLAFPALATWRVVKGLMVAERDSWSSVHSEDLPEGLFDKEEDTRSTEETPSVSGSSKAVGPDDSWVARSYLSKVVDVDGLERYRRKFQIPEDVVRRIPESDEVACSSRYGDVAFYEADFNAGVRFPMQPLMRELLDRLNLALGQLAPNAWRTVVGCMVMWKVLSDGKDDLTVDELLFCYKPCQIPASPGFWSLNMRQRGLKLVVGTPSSNREWKDNFVFVCGDNWEGLLCEKDDDFIHVRQEWDVPSSSALRRPTLSSDGHNRVLRALHHNQHHYKHFVRPELLALYSFGPEPSEDVLSLQEINQKRMATAKLNREKLKKMMMSQQDEAPLTLVKKRKTDSSSKKVADERILPPSPPALKPSVPDPAPMPSVDVIEIPAEPSSSRVVERAPTLPRDASLASRRAKTVVTKDDVGEYDKVNTDVIKVAGVHSLMKWEEALLKQNAKLSEAAQANQRLTSLVNELTLDRDRVVGEMSSLKADMTKKEEALKKALDDANRADEQLKMMASQLEGVRVSAVEEFKSSEAYDDINTKYFLSGFNLLKKQVKEKFPELNFDVFQPFDDDESTMPADEGNVGILANDP</sequence>
<feature type="region of interest" description="Disordered" evidence="2">
    <location>
        <begin position="171"/>
        <end position="197"/>
    </location>
</feature>
<feature type="coiled-coil region" evidence="1">
    <location>
        <begin position="610"/>
        <end position="644"/>
    </location>
</feature>
<keyword evidence="1" id="KW-0175">Coiled coil</keyword>
<evidence type="ECO:0000256" key="2">
    <source>
        <dbReference type="SAM" id="MobiDB-lite"/>
    </source>
</evidence>
<feature type="compositionally biased region" description="Basic and acidic residues" evidence="2">
    <location>
        <begin position="475"/>
        <end position="487"/>
    </location>
</feature>
<feature type="region of interest" description="Disordered" evidence="2">
    <location>
        <begin position="696"/>
        <end position="717"/>
    </location>
</feature>
<reference evidence="3" key="1">
    <citation type="submission" date="2018-02" db="EMBL/GenBank/DDBJ databases">
        <authorList>
            <person name="Cohen D.B."/>
            <person name="Kent A.D."/>
        </authorList>
    </citation>
    <scope>NUCLEOTIDE SEQUENCE</scope>
</reference>
<feature type="compositionally biased region" description="Basic and acidic residues" evidence="2">
    <location>
        <begin position="171"/>
        <end position="183"/>
    </location>
</feature>
<proteinExistence type="predicted"/>
<organism evidence="3">
    <name type="scientific">Fagus sylvatica</name>
    <name type="common">Beechnut</name>
    <dbReference type="NCBI Taxonomy" id="28930"/>
    <lineage>
        <taxon>Eukaryota</taxon>
        <taxon>Viridiplantae</taxon>
        <taxon>Streptophyta</taxon>
        <taxon>Embryophyta</taxon>
        <taxon>Tracheophyta</taxon>
        <taxon>Spermatophyta</taxon>
        <taxon>Magnoliopsida</taxon>
        <taxon>eudicotyledons</taxon>
        <taxon>Gunneridae</taxon>
        <taxon>Pentapetalae</taxon>
        <taxon>rosids</taxon>
        <taxon>fabids</taxon>
        <taxon>Fagales</taxon>
        <taxon>Fagaceae</taxon>
        <taxon>Fagus</taxon>
    </lineage>
</organism>
<feature type="region of interest" description="Disordered" evidence="2">
    <location>
        <begin position="458"/>
        <end position="503"/>
    </location>
</feature>
<accession>A0A2N9G8X9</accession>
<gene>
    <name evidence="3" type="ORF">FSB_LOCUS23914</name>
</gene>
<dbReference type="PANTHER" id="PTHR31099:SF49">
    <property type="entry name" value="MYOSIN HEAVY CHAIN-LIKE PROTEIN"/>
    <property type="match status" value="1"/>
</dbReference>
<protein>
    <submittedName>
        <fullName evidence="3">Uncharacterized protein</fullName>
    </submittedName>
</protein>
<name>A0A2N9G8X9_FAGSY</name>
<dbReference type="AlphaFoldDB" id="A0A2N9G8X9"/>